<name>A0A8I6TGV8_CIMLE</name>
<feature type="compositionally biased region" description="Polar residues" evidence="1">
    <location>
        <begin position="1"/>
        <end position="18"/>
    </location>
</feature>
<dbReference type="EnsemblMetazoa" id="XM_014401807.2">
    <property type="protein sequence ID" value="XP_014257293.1"/>
    <property type="gene ID" value="LOC106671047"/>
</dbReference>
<dbReference type="EnsemblMetazoa" id="XM_014401808.2">
    <property type="protein sequence ID" value="XP_014257294.1"/>
    <property type="gene ID" value="LOC106671047"/>
</dbReference>
<feature type="compositionally biased region" description="Basic and acidic residues" evidence="1">
    <location>
        <begin position="29"/>
        <end position="58"/>
    </location>
</feature>
<accession>A0A8I6TGV8</accession>
<dbReference type="Proteomes" id="UP000494040">
    <property type="component" value="Unassembled WGS sequence"/>
</dbReference>
<feature type="region of interest" description="Disordered" evidence="1">
    <location>
        <begin position="238"/>
        <end position="268"/>
    </location>
</feature>
<feature type="region of interest" description="Disordered" evidence="1">
    <location>
        <begin position="1"/>
        <end position="101"/>
    </location>
</feature>
<evidence type="ECO:0000313" key="3">
    <source>
        <dbReference type="Proteomes" id="UP000494040"/>
    </source>
</evidence>
<dbReference type="RefSeq" id="XP_014257293.1">
    <property type="nucleotide sequence ID" value="XM_014401807.2"/>
</dbReference>
<dbReference type="AlphaFoldDB" id="A0A8I6TGV8"/>
<proteinExistence type="predicted"/>
<sequence>MDYYTTSSEAASEVTIQFNGKKDHHEKRRKDDSHDSNESGFDERRDSSSSQEQLEKVDPNAIYNQVIKKAEKTSNQSEHKDGKNESTHVESKYDEGEAKIPVPPVMPPLPVQMENVNDKNDNSITAEAFNTKLVDLDMKNEIKKYIDSKENNARHYDSAQNIANTETQFYEEEFSYEPELKRTSSKLVLRTRSLLNLDEETNANNKTFVVRPTAVRTKITTGPDGTFVIDGRKATSELNLSDESASSSKSGSPKTCRPSGEDLKRRKEEIFKPKCESKSSNDINKYNEEINKDNPQTTKQMAINNLKMYLKENKIGLKELLTNKNVVIIEPYREDKPADISEYNHKNADFDKGCRITGATVKSGSVGDISESASNTLPRAAKPHQPNVQRHYFYHLIKTKGDLKDEELPDPDKVRNTRQMFQKEVKLTGPEDAEIMLPIAAKIVNPSKESKPRLTPEVRIIDDGKRRPPFDKKLQNKKWTDTGSLSSGVSSDMSCFENELDNNLDEISHKGYSSDDELEPEAFRETTEIHPVSQEFMKKIRACGTTVTYYGGRVISHSDGPVRSPMTMTIMDEIRQGNESSRRLRDQYLGVKFRLVKSNSCGSRLELAGTEDQHHHEPSKNRYYEEVFGKSICEELAECRGRMEPIEDVEDVQANIKVSQVQSIFENKEFKDKKKPIQSWRVLIESRKQNKAMELRRNCPDMVFEEFQVAGN</sequence>
<feature type="compositionally biased region" description="Basic and acidic residues" evidence="1">
    <location>
        <begin position="463"/>
        <end position="480"/>
    </location>
</feature>
<feature type="compositionally biased region" description="Low complexity" evidence="1">
    <location>
        <begin position="238"/>
        <end position="252"/>
    </location>
</feature>
<keyword evidence="3" id="KW-1185">Reference proteome</keyword>
<protein>
    <submittedName>
        <fullName evidence="2">Uncharacterized protein</fullName>
    </submittedName>
</protein>
<organism evidence="2 3">
    <name type="scientific">Cimex lectularius</name>
    <name type="common">Bed bug</name>
    <name type="synonym">Acanthia lectularia</name>
    <dbReference type="NCBI Taxonomy" id="79782"/>
    <lineage>
        <taxon>Eukaryota</taxon>
        <taxon>Metazoa</taxon>
        <taxon>Ecdysozoa</taxon>
        <taxon>Arthropoda</taxon>
        <taxon>Hexapoda</taxon>
        <taxon>Insecta</taxon>
        <taxon>Pterygota</taxon>
        <taxon>Neoptera</taxon>
        <taxon>Paraneoptera</taxon>
        <taxon>Hemiptera</taxon>
        <taxon>Heteroptera</taxon>
        <taxon>Panheteroptera</taxon>
        <taxon>Cimicomorpha</taxon>
        <taxon>Cimicidae</taxon>
        <taxon>Cimex</taxon>
    </lineage>
</organism>
<feature type="region of interest" description="Disordered" evidence="1">
    <location>
        <begin position="463"/>
        <end position="490"/>
    </location>
</feature>
<feature type="compositionally biased region" description="Basic and acidic residues" evidence="1">
    <location>
        <begin position="259"/>
        <end position="268"/>
    </location>
</feature>
<dbReference type="OrthoDB" id="6375147at2759"/>
<evidence type="ECO:0000313" key="2">
    <source>
        <dbReference type="EnsemblMetazoa" id="XP_014257293.1"/>
    </source>
</evidence>
<feature type="compositionally biased region" description="Basic and acidic residues" evidence="1">
    <location>
        <begin position="68"/>
        <end position="98"/>
    </location>
</feature>
<reference evidence="2" key="1">
    <citation type="submission" date="2022-01" db="UniProtKB">
        <authorList>
            <consortium name="EnsemblMetazoa"/>
        </authorList>
    </citation>
    <scope>IDENTIFICATION</scope>
</reference>
<dbReference type="RefSeq" id="XP_014257294.1">
    <property type="nucleotide sequence ID" value="XM_014401808.2"/>
</dbReference>
<dbReference type="GeneID" id="106671047"/>
<dbReference type="KEGG" id="clec:106671047"/>
<evidence type="ECO:0000256" key="1">
    <source>
        <dbReference type="SAM" id="MobiDB-lite"/>
    </source>
</evidence>